<protein>
    <recommendedName>
        <fullName evidence="4">Gag-pol polyprotein</fullName>
    </recommendedName>
</protein>
<name>A0AAV3RC66_LITER</name>
<evidence type="ECO:0008006" key="4">
    <source>
        <dbReference type="Google" id="ProtNLM"/>
    </source>
</evidence>
<keyword evidence="3" id="KW-1185">Reference proteome</keyword>
<sequence>MLRGEIRIPMASQRVSTYADIVDHVLNVMNEVEAEKPKALEKKRNADLQPLQYVGKEVKRDNFESNSFRKKREWCDLCRRQQSRENCPMKNGTFFKYGKRGDLAISCQSWSGGRVLKCARCRKPNDQNKCPWVTRSFFECGQQGHHTAVCPRKGNIGMNRVTNAPPKGAFSTSQSMQDHQKPNTQGRLYAA</sequence>
<evidence type="ECO:0000313" key="2">
    <source>
        <dbReference type="EMBL" id="GAA0172503.1"/>
    </source>
</evidence>
<evidence type="ECO:0000313" key="3">
    <source>
        <dbReference type="Proteomes" id="UP001454036"/>
    </source>
</evidence>
<proteinExistence type="predicted"/>
<evidence type="ECO:0000256" key="1">
    <source>
        <dbReference type="SAM" id="MobiDB-lite"/>
    </source>
</evidence>
<dbReference type="AlphaFoldDB" id="A0AAV3RC66"/>
<reference evidence="2 3" key="1">
    <citation type="submission" date="2024-01" db="EMBL/GenBank/DDBJ databases">
        <title>The complete chloroplast genome sequence of Lithospermum erythrorhizon: insights into the phylogenetic relationship among Boraginaceae species and the maternal lineages of purple gromwells.</title>
        <authorList>
            <person name="Okada T."/>
            <person name="Watanabe K."/>
        </authorList>
    </citation>
    <scope>NUCLEOTIDE SEQUENCE [LARGE SCALE GENOMIC DNA]</scope>
</reference>
<accession>A0AAV3RC66</accession>
<comment type="caution">
    <text evidence="2">The sequence shown here is derived from an EMBL/GenBank/DDBJ whole genome shotgun (WGS) entry which is preliminary data.</text>
</comment>
<dbReference type="Proteomes" id="UP001454036">
    <property type="component" value="Unassembled WGS sequence"/>
</dbReference>
<gene>
    <name evidence="2" type="ORF">LIER_26318</name>
</gene>
<feature type="compositionally biased region" description="Polar residues" evidence="1">
    <location>
        <begin position="170"/>
        <end position="191"/>
    </location>
</feature>
<feature type="region of interest" description="Disordered" evidence="1">
    <location>
        <begin position="160"/>
        <end position="191"/>
    </location>
</feature>
<organism evidence="2 3">
    <name type="scientific">Lithospermum erythrorhizon</name>
    <name type="common">Purple gromwell</name>
    <name type="synonym">Lithospermum officinale var. erythrorhizon</name>
    <dbReference type="NCBI Taxonomy" id="34254"/>
    <lineage>
        <taxon>Eukaryota</taxon>
        <taxon>Viridiplantae</taxon>
        <taxon>Streptophyta</taxon>
        <taxon>Embryophyta</taxon>
        <taxon>Tracheophyta</taxon>
        <taxon>Spermatophyta</taxon>
        <taxon>Magnoliopsida</taxon>
        <taxon>eudicotyledons</taxon>
        <taxon>Gunneridae</taxon>
        <taxon>Pentapetalae</taxon>
        <taxon>asterids</taxon>
        <taxon>lamiids</taxon>
        <taxon>Boraginales</taxon>
        <taxon>Boraginaceae</taxon>
        <taxon>Boraginoideae</taxon>
        <taxon>Lithospermeae</taxon>
        <taxon>Lithospermum</taxon>
    </lineage>
</organism>
<dbReference type="EMBL" id="BAABME010008159">
    <property type="protein sequence ID" value="GAA0172503.1"/>
    <property type="molecule type" value="Genomic_DNA"/>
</dbReference>